<dbReference type="CDD" id="cd00051">
    <property type="entry name" value="EFh"/>
    <property type="match status" value="2"/>
</dbReference>
<dbReference type="Gene3D" id="1.10.238.10">
    <property type="entry name" value="EF-hand"/>
    <property type="match status" value="2"/>
</dbReference>
<keyword evidence="1" id="KW-0479">Metal-binding</keyword>
<proteinExistence type="predicted"/>
<protein>
    <recommendedName>
        <fullName evidence="4">EF-hand domain-containing protein</fullName>
    </recommendedName>
</protein>
<accession>A0A421BQ87</accession>
<dbReference type="InterPro" id="IPR002048">
    <property type="entry name" value="EF_hand_dom"/>
</dbReference>
<keyword evidence="6" id="KW-1185">Reference proteome</keyword>
<dbReference type="InterPro" id="IPR018247">
    <property type="entry name" value="EF_Hand_1_Ca_BS"/>
</dbReference>
<feature type="domain" description="EF-hand" evidence="4">
    <location>
        <begin position="66"/>
        <end position="101"/>
    </location>
</feature>
<organism evidence="5 6">
    <name type="scientific">Paenirhodobacter hankyongi</name>
    <dbReference type="NCBI Taxonomy" id="2294033"/>
    <lineage>
        <taxon>Bacteria</taxon>
        <taxon>Pseudomonadati</taxon>
        <taxon>Pseudomonadota</taxon>
        <taxon>Alphaproteobacteria</taxon>
        <taxon>Rhodobacterales</taxon>
        <taxon>Rhodobacter group</taxon>
        <taxon>Paenirhodobacter</taxon>
    </lineage>
</organism>
<dbReference type="PROSITE" id="PS50222">
    <property type="entry name" value="EF_HAND_2"/>
    <property type="match status" value="2"/>
</dbReference>
<dbReference type="Proteomes" id="UP000279673">
    <property type="component" value="Unassembled WGS sequence"/>
</dbReference>
<dbReference type="SUPFAM" id="SSF47473">
    <property type="entry name" value="EF-hand"/>
    <property type="match status" value="1"/>
</dbReference>
<evidence type="ECO:0000313" key="6">
    <source>
        <dbReference type="Proteomes" id="UP000279673"/>
    </source>
</evidence>
<feature type="signal peptide" evidence="3">
    <location>
        <begin position="1"/>
        <end position="43"/>
    </location>
</feature>
<dbReference type="PANTHER" id="PTHR10891">
    <property type="entry name" value="EF-HAND CALCIUM-BINDING DOMAIN CONTAINING PROTEIN"/>
    <property type="match status" value="1"/>
</dbReference>
<comment type="caution">
    <text evidence="5">The sequence shown here is derived from an EMBL/GenBank/DDBJ whole genome shotgun (WGS) entry which is preliminary data.</text>
</comment>
<keyword evidence="2" id="KW-0677">Repeat</keyword>
<dbReference type="AlphaFoldDB" id="A0A421BQ87"/>
<name>A0A421BQ87_9RHOB</name>
<dbReference type="InterPro" id="IPR039647">
    <property type="entry name" value="EF_hand_pair_protein_CML-like"/>
</dbReference>
<reference evidence="5 6" key="1">
    <citation type="submission" date="2018-10" db="EMBL/GenBank/DDBJ databases">
        <title>Rhodobacter sp . BO-81.</title>
        <authorList>
            <person name="Im W.T."/>
        </authorList>
    </citation>
    <scope>NUCLEOTIDE SEQUENCE [LARGE SCALE GENOMIC DNA]</scope>
    <source>
        <strain evidence="5 6">BO-81</strain>
    </source>
</reference>
<dbReference type="GO" id="GO:0005509">
    <property type="term" value="F:calcium ion binding"/>
    <property type="evidence" value="ECO:0007669"/>
    <property type="project" value="InterPro"/>
</dbReference>
<sequence>MAPRRVSPCMTSKGRPAMKPALPLRTLPAIALAATLGPALACAAGTMSPGFAALDRDGNGAISRAEFLDLRKAMFARIDADGSGTITRAELDAARAKLPQGSSRRGEDRIWAQDANRDGKLTLAEYTAQTRGFDMADRNGDGVLSPAEFERVARFLGQLPR</sequence>
<feature type="domain" description="EF-hand" evidence="4">
    <location>
        <begin position="133"/>
        <end position="159"/>
    </location>
</feature>
<evidence type="ECO:0000256" key="2">
    <source>
        <dbReference type="ARBA" id="ARBA00022737"/>
    </source>
</evidence>
<keyword evidence="3" id="KW-0732">Signal</keyword>
<gene>
    <name evidence="5" type="ORF">DYS74_09910</name>
</gene>
<evidence type="ECO:0000313" key="5">
    <source>
        <dbReference type="EMBL" id="RLL65126.1"/>
    </source>
</evidence>
<dbReference type="SMART" id="SM00054">
    <property type="entry name" value="EFh"/>
    <property type="match status" value="3"/>
</dbReference>
<dbReference type="Pfam" id="PF13202">
    <property type="entry name" value="EF-hand_5"/>
    <property type="match status" value="3"/>
</dbReference>
<feature type="chain" id="PRO_5019121731" description="EF-hand domain-containing protein" evidence="3">
    <location>
        <begin position="44"/>
        <end position="161"/>
    </location>
</feature>
<evidence type="ECO:0000259" key="4">
    <source>
        <dbReference type="PROSITE" id="PS50222"/>
    </source>
</evidence>
<evidence type="ECO:0000256" key="1">
    <source>
        <dbReference type="ARBA" id="ARBA00022723"/>
    </source>
</evidence>
<dbReference type="PROSITE" id="PS00018">
    <property type="entry name" value="EF_HAND_1"/>
    <property type="match status" value="2"/>
</dbReference>
<evidence type="ECO:0000256" key="3">
    <source>
        <dbReference type="SAM" id="SignalP"/>
    </source>
</evidence>
<dbReference type="EMBL" id="RCHI01000007">
    <property type="protein sequence ID" value="RLL65126.1"/>
    <property type="molecule type" value="Genomic_DNA"/>
</dbReference>
<dbReference type="InterPro" id="IPR011992">
    <property type="entry name" value="EF-hand-dom_pair"/>
</dbReference>